<dbReference type="Pfam" id="PF13560">
    <property type="entry name" value="HTH_31"/>
    <property type="match status" value="1"/>
</dbReference>
<dbReference type="EMBL" id="FNLF01000002">
    <property type="protein sequence ID" value="SDR20909.1"/>
    <property type="molecule type" value="Genomic_DNA"/>
</dbReference>
<sequence length="172" mass="18028">MISDKLLGRYVRRRREELALTQEGLADLLGLKQFVVSRIEAGDRGLKVTELGKFAQALRTTPEALVTAATAPDPSQQTALAGGVRSTATDALVNYASAISELAAAFHEAPELASQQGLANFETALASLHGPTQYVALTATAANALRTELQALIDEIVVASVLPEGGTDAVDD</sequence>
<dbReference type="SUPFAM" id="SSF47413">
    <property type="entry name" value="lambda repressor-like DNA-binding domains"/>
    <property type="match status" value="1"/>
</dbReference>
<gene>
    <name evidence="2" type="ORF">SAMN04489765_3849</name>
</gene>
<dbReference type="Proteomes" id="UP000183053">
    <property type="component" value="Unassembled WGS sequence"/>
</dbReference>
<name>A0A1H1H6B1_9ACTN</name>
<evidence type="ECO:0000313" key="2">
    <source>
        <dbReference type="EMBL" id="SDR20909.1"/>
    </source>
</evidence>
<dbReference type="CDD" id="cd00093">
    <property type="entry name" value="HTH_XRE"/>
    <property type="match status" value="1"/>
</dbReference>
<dbReference type="InterPro" id="IPR001387">
    <property type="entry name" value="Cro/C1-type_HTH"/>
</dbReference>
<dbReference type="GO" id="GO:0003677">
    <property type="term" value="F:DNA binding"/>
    <property type="evidence" value="ECO:0007669"/>
    <property type="project" value="InterPro"/>
</dbReference>
<dbReference type="RefSeq" id="WP_160126299.1">
    <property type="nucleotide sequence ID" value="NZ_FNLF01000002.1"/>
</dbReference>
<keyword evidence="3" id="KW-1185">Reference proteome</keyword>
<evidence type="ECO:0000259" key="1">
    <source>
        <dbReference type="PROSITE" id="PS50943"/>
    </source>
</evidence>
<proteinExistence type="predicted"/>
<dbReference type="Gene3D" id="1.10.260.40">
    <property type="entry name" value="lambda repressor-like DNA-binding domains"/>
    <property type="match status" value="1"/>
</dbReference>
<feature type="domain" description="HTH cro/C1-type" evidence="1">
    <location>
        <begin position="11"/>
        <end position="65"/>
    </location>
</feature>
<dbReference type="AlphaFoldDB" id="A0A1H1H6B1"/>
<dbReference type="SMART" id="SM00530">
    <property type="entry name" value="HTH_XRE"/>
    <property type="match status" value="1"/>
</dbReference>
<dbReference type="InterPro" id="IPR010982">
    <property type="entry name" value="Lambda_DNA-bd_dom_sf"/>
</dbReference>
<protein>
    <submittedName>
        <fullName evidence="2">Helix-turn-helix domain-containing protein</fullName>
    </submittedName>
</protein>
<dbReference type="STRING" id="47312.SAMN04489765_3849"/>
<evidence type="ECO:0000313" key="3">
    <source>
        <dbReference type="Proteomes" id="UP000183053"/>
    </source>
</evidence>
<organism evidence="2 3">
    <name type="scientific">Tsukamurella pulmonis</name>
    <dbReference type="NCBI Taxonomy" id="47312"/>
    <lineage>
        <taxon>Bacteria</taxon>
        <taxon>Bacillati</taxon>
        <taxon>Actinomycetota</taxon>
        <taxon>Actinomycetes</taxon>
        <taxon>Mycobacteriales</taxon>
        <taxon>Tsukamurellaceae</taxon>
        <taxon>Tsukamurella</taxon>
    </lineage>
</organism>
<dbReference type="PROSITE" id="PS50943">
    <property type="entry name" value="HTH_CROC1"/>
    <property type="match status" value="1"/>
</dbReference>
<reference evidence="3" key="1">
    <citation type="submission" date="2016-10" db="EMBL/GenBank/DDBJ databases">
        <authorList>
            <person name="Varghese N."/>
            <person name="Submissions S."/>
        </authorList>
    </citation>
    <scope>NUCLEOTIDE SEQUENCE [LARGE SCALE GENOMIC DNA]</scope>
    <source>
        <strain evidence="3">DSM 44142</strain>
    </source>
</reference>
<accession>A0A1H1H6B1</accession>